<protein>
    <recommendedName>
        <fullName evidence="3">DNA recombination protein RmuC homolog</fullName>
    </recommendedName>
</protein>
<feature type="region of interest" description="Disordered" evidence="6">
    <location>
        <begin position="360"/>
        <end position="379"/>
    </location>
</feature>
<evidence type="ECO:0000256" key="6">
    <source>
        <dbReference type="SAM" id="MobiDB-lite"/>
    </source>
</evidence>
<keyword evidence="4" id="KW-0175">Coiled coil</keyword>
<dbReference type="STRING" id="1458461.BN1012_Phect69"/>
<dbReference type="PATRIC" id="fig|1458461.3.peg.69"/>
<proteinExistence type="inferred from homology"/>
<dbReference type="InterPro" id="IPR003798">
    <property type="entry name" value="DNA_recombination_RmuC"/>
</dbReference>
<dbReference type="EMBL" id="HG966617">
    <property type="protein sequence ID" value="CDO58283.1"/>
    <property type="molecule type" value="Genomic_DNA"/>
</dbReference>
<dbReference type="GO" id="GO:0006310">
    <property type="term" value="P:DNA recombination"/>
    <property type="evidence" value="ECO:0007669"/>
    <property type="project" value="UniProtKB-KW"/>
</dbReference>
<evidence type="ECO:0000256" key="3">
    <source>
        <dbReference type="ARBA" id="ARBA00021840"/>
    </source>
</evidence>
<dbReference type="Pfam" id="PF02646">
    <property type="entry name" value="RmuC"/>
    <property type="match status" value="1"/>
</dbReference>
<gene>
    <name evidence="7" type="ORF">BN1012_Phect69</name>
</gene>
<evidence type="ECO:0000313" key="7">
    <source>
        <dbReference type="EMBL" id="CDO58283.1"/>
    </source>
</evidence>
<dbReference type="PANTHER" id="PTHR30563">
    <property type="entry name" value="DNA RECOMBINATION PROTEIN RMUC"/>
    <property type="match status" value="1"/>
</dbReference>
<dbReference type="AlphaFoldDB" id="X5M5X2"/>
<reference evidence="7 8" key="1">
    <citation type="journal article" date="2014" name="Front. Genet.">
        <title>Genome and metabolic network of "Candidatus Phaeomarinobacter ectocarpi" Ec32, a new candidate genus of Alphaproteobacteria frequently associated with brown algae.</title>
        <authorList>
            <person name="Dittami S.M."/>
            <person name="Barbeyron T."/>
            <person name="Boyen C."/>
            <person name="Cambefort J."/>
            <person name="Collet G."/>
            <person name="Delage L."/>
            <person name="Gobet A."/>
            <person name="Groisillier A."/>
            <person name="Leblanc C."/>
            <person name="Michel G."/>
            <person name="Scornet D."/>
            <person name="Siegel A."/>
            <person name="Tapia J.E."/>
            <person name="Tonon T."/>
        </authorList>
    </citation>
    <scope>NUCLEOTIDE SEQUENCE [LARGE SCALE GENOMIC DNA]</scope>
    <source>
        <strain evidence="7 8">Ec32</strain>
    </source>
</reference>
<comment type="function">
    <text evidence="1">Involved in DNA recombination.</text>
</comment>
<evidence type="ECO:0000256" key="2">
    <source>
        <dbReference type="ARBA" id="ARBA00009840"/>
    </source>
</evidence>
<accession>X5M5X2</accession>
<dbReference type="Proteomes" id="UP000032160">
    <property type="component" value="Chromosome I"/>
</dbReference>
<dbReference type="KEGG" id="pect:BN1012_Phect69"/>
<evidence type="ECO:0000256" key="5">
    <source>
        <dbReference type="ARBA" id="ARBA00023172"/>
    </source>
</evidence>
<dbReference type="OrthoDB" id="370725at2"/>
<evidence type="ECO:0000256" key="1">
    <source>
        <dbReference type="ARBA" id="ARBA00003416"/>
    </source>
</evidence>
<organism evidence="7 8">
    <name type="scientific">Candidatus Phaeomarinibacter ectocarpi</name>
    <dbReference type="NCBI Taxonomy" id="1458461"/>
    <lineage>
        <taxon>Bacteria</taxon>
        <taxon>Pseudomonadati</taxon>
        <taxon>Pseudomonadota</taxon>
        <taxon>Alphaproteobacteria</taxon>
        <taxon>Hyphomicrobiales</taxon>
        <taxon>Parvibaculaceae</taxon>
        <taxon>Candidatus Phaeomarinibacter</taxon>
    </lineage>
</organism>
<sequence length="379" mass="41264">MDMVFVIAAAVLAALAGAGIVAFVMRKPVDTAAQERAERAAEAQEKALASLMDAQSQLSGRLAAMSDAQAKREAELSRTLNERLDHVSKRLGDGLEDNTKKTGETLTQLHTRLALIDEAQKKLGELSGQMVGLQDILANKQARGAFGEIQLQDLVTAALPPSAYAFQETLSNRARADCVIKLPNPPGSIAVDSKFPLESYRALVDAKTEDESTKAKRFFRDSMLKHVNDISAKYIIPGETADSALMFLPSEAVYAELHANFPATVEASFKAKVWIVSPTTLMATLNTVRAILKDAQMREQAHLIQAEVEKMLTDVTRLDDRVSKLSRHFGQAQEDIRQVSVSADKITKRGERIVGLEIGEEDTGPLVPSEGQRDLLAGE</sequence>
<comment type="similarity">
    <text evidence="2">Belongs to the RmuC family.</text>
</comment>
<dbReference type="PANTHER" id="PTHR30563:SF0">
    <property type="entry name" value="DNA RECOMBINATION PROTEIN RMUC"/>
    <property type="match status" value="1"/>
</dbReference>
<evidence type="ECO:0000313" key="8">
    <source>
        <dbReference type="Proteomes" id="UP000032160"/>
    </source>
</evidence>
<name>X5M5X2_9HYPH</name>
<dbReference type="HOGENOM" id="CLU_020365_0_1_5"/>
<dbReference type="RefSeq" id="WP_043948055.1">
    <property type="nucleotide sequence ID" value="NZ_HG966617.1"/>
</dbReference>
<evidence type="ECO:0000256" key="4">
    <source>
        <dbReference type="ARBA" id="ARBA00023054"/>
    </source>
</evidence>
<keyword evidence="8" id="KW-1185">Reference proteome</keyword>
<keyword evidence="5" id="KW-0233">DNA recombination</keyword>